<proteinExistence type="predicted"/>
<accession>A0A1E5QN09</accession>
<evidence type="ECO:0000313" key="1">
    <source>
        <dbReference type="EMBL" id="OEJ75977.1"/>
    </source>
</evidence>
<dbReference type="EMBL" id="MJGC01000042">
    <property type="protein sequence ID" value="OEJ75977.1"/>
    <property type="molecule type" value="Genomic_DNA"/>
</dbReference>
<protein>
    <submittedName>
        <fullName evidence="1">Uncharacterized protein</fullName>
    </submittedName>
</protein>
<dbReference type="AlphaFoldDB" id="A0A1E5QN09"/>
<name>A0A1E5QN09_9CYAN</name>
<reference evidence="1" key="1">
    <citation type="submission" date="2016-09" db="EMBL/GenBank/DDBJ databases">
        <title>Draft genome of thermotolerant cyanobacterium Desertifilum sp. strain IPPAS B-1220.</title>
        <authorList>
            <person name="Sinetova M.A."/>
            <person name="Bolakhan K."/>
            <person name="Zayadan B.K."/>
            <person name="Mironov K.S."/>
            <person name="Ustinova V."/>
            <person name="Kupriyanova E.V."/>
            <person name="Sidorov R.A."/>
            <person name="Skrypnik A.N."/>
            <person name="Gogoleva N.E."/>
            <person name="Gogolev Y.V."/>
            <person name="Los D.A."/>
        </authorList>
    </citation>
    <scope>NUCLEOTIDE SEQUENCE [LARGE SCALE GENOMIC DNA]</scope>
    <source>
        <strain evidence="1">IPPAS B-1220</strain>
    </source>
</reference>
<sequence>MPYLIQSKNAINLLKFYKVDRAMDVELQILKHLPRDAQLTVSWLDQEEGDLSYWAIAVTTDGYCSKKNCKHQDRRLTEKNIRPVVD</sequence>
<gene>
    <name evidence="1" type="ORF">BH720_06780</name>
</gene>
<comment type="caution">
    <text evidence="1">The sequence shown here is derived from an EMBL/GenBank/DDBJ whole genome shotgun (WGS) entry which is preliminary data.</text>
</comment>
<organism evidence="1">
    <name type="scientific">Desertifilum tharense IPPAS B-1220</name>
    <dbReference type="NCBI Taxonomy" id="1781255"/>
    <lineage>
        <taxon>Bacteria</taxon>
        <taxon>Bacillati</taxon>
        <taxon>Cyanobacteriota</taxon>
        <taxon>Cyanophyceae</taxon>
        <taxon>Desertifilales</taxon>
        <taxon>Desertifilaceae</taxon>
        <taxon>Desertifilum</taxon>
    </lineage>
</organism>